<organism evidence="1 2">
    <name type="scientific">Zingiber officinale</name>
    <name type="common">Ginger</name>
    <name type="synonym">Amomum zingiber</name>
    <dbReference type="NCBI Taxonomy" id="94328"/>
    <lineage>
        <taxon>Eukaryota</taxon>
        <taxon>Viridiplantae</taxon>
        <taxon>Streptophyta</taxon>
        <taxon>Embryophyta</taxon>
        <taxon>Tracheophyta</taxon>
        <taxon>Spermatophyta</taxon>
        <taxon>Magnoliopsida</taxon>
        <taxon>Liliopsida</taxon>
        <taxon>Zingiberales</taxon>
        <taxon>Zingiberaceae</taxon>
        <taxon>Zingiber</taxon>
    </lineage>
</organism>
<keyword evidence="2" id="KW-1185">Reference proteome</keyword>
<sequence length="98" mass="10997">MRRAGNHVDHNMTSELSGEVTSSSGLMWLEDSKKHLNIRVSKLGLADILKPDLILPVVGSLLVEQHFSHCLRAHGLRLISWSCSRVHKFTCKETHSLV</sequence>
<accession>A0A8J5LTS8</accession>
<dbReference type="Proteomes" id="UP000734854">
    <property type="component" value="Unassembled WGS sequence"/>
</dbReference>
<proteinExistence type="predicted"/>
<dbReference type="AlphaFoldDB" id="A0A8J5LTS8"/>
<protein>
    <submittedName>
        <fullName evidence="1">Uncharacterized protein</fullName>
    </submittedName>
</protein>
<dbReference type="EMBL" id="JACMSC010000004">
    <property type="protein sequence ID" value="KAG6523081.1"/>
    <property type="molecule type" value="Genomic_DNA"/>
</dbReference>
<name>A0A8J5LTS8_ZINOF</name>
<evidence type="ECO:0000313" key="2">
    <source>
        <dbReference type="Proteomes" id="UP000734854"/>
    </source>
</evidence>
<comment type="caution">
    <text evidence="1">The sequence shown here is derived from an EMBL/GenBank/DDBJ whole genome shotgun (WGS) entry which is preliminary data.</text>
</comment>
<evidence type="ECO:0000313" key="1">
    <source>
        <dbReference type="EMBL" id="KAG6523081.1"/>
    </source>
</evidence>
<reference evidence="1 2" key="1">
    <citation type="submission" date="2020-08" db="EMBL/GenBank/DDBJ databases">
        <title>Plant Genome Project.</title>
        <authorList>
            <person name="Zhang R.-G."/>
        </authorList>
    </citation>
    <scope>NUCLEOTIDE SEQUENCE [LARGE SCALE GENOMIC DNA]</scope>
    <source>
        <tissue evidence="1">Rhizome</tissue>
    </source>
</reference>
<gene>
    <name evidence="1" type="ORF">ZIOFF_012934</name>
</gene>